<sequence>MTVSLDQLTIQDIPWNRITTPYGRATEVPQMIAKRNYSGLSNIVEHQSTLWQVTPWLLFFLLKELSLQSPDEVSAAEIDLYAGVIEALSEHEQLEDTEQTLDAMPLLLEETYLWDNDDQDDELEWDNEEPRGYDSEIFFNYYVYSYLLLKQALPIFENISRHTTDQDMQNTLQDCMEYLE</sequence>
<protein>
    <submittedName>
        <fullName evidence="1">Uncharacterized protein</fullName>
    </submittedName>
</protein>
<accession>A0A1E3L5P0</accession>
<comment type="caution">
    <text evidence="1">The sequence shown here is derived from an EMBL/GenBank/DDBJ whole genome shotgun (WGS) entry which is preliminary data.</text>
</comment>
<keyword evidence="2" id="KW-1185">Reference proteome</keyword>
<dbReference type="EMBL" id="MDER01000032">
    <property type="protein sequence ID" value="ODP29147.1"/>
    <property type="molecule type" value="Genomic_DNA"/>
</dbReference>
<evidence type="ECO:0000313" key="2">
    <source>
        <dbReference type="Proteomes" id="UP000094578"/>
    </source>
</evidence>
<evidence type="ECO:0000313" key="1">
    <source>
        <dbReference type="EMBL" id="ODP29147.1"/>
    </source>
</evidence>
<reference evidence="1 2" key="1">
    <citation type="submission" date="2016-08" db="EMBL/GenBank/DDBJ databases">
        <title>Genome sequencing of Paenibacillus sp. TI45-13ar, isolated from Korean traditional nuruk.</title>
        <authorList>
            <person name="Kim S.-J."/>
        </authorList>
    </citation>
    <scope>NUCLEOTIDE SEQUENCE [LARGE SCALE GENOMIC DNA]</scope>
    <source>
        <strain evidence="1 2">TI45-13ar</strain>
    </source>
</reference>
<gene>
    <name evidence="1" type="ORF">PTI45_01658</name>
</gene>
<proteinExistence type="predicted"/>
<name>A0A1E3L5P0_9BACL</name>
<dbReference type="Proteomes" id="UP000094578">
    <property type="component" value="Unassembled WGS sequence"/>
</dbReference>
<dbReference type="RefSeq" id="WP_069327086.1">
    <property type="nucleotide sequence ID" value="NZ_MDER01000032.1"/>
</dbReference>
<dbReference type="STRING" id="1886670.PTI45_01658"/>
<organism evidence="1 2">
    <name type="scientific">Paenibacillus nuruki</name>
    <dbReference type="NCBI Taxonomy" id="1886670"/>
    <lineage>
        <taxon>Bacteria</taxon>
        <taxon>Bacillati</taxon>
        <taxon>Bacillota</taxon>
        <taxon>Bacilli</taxon>
        <taxon>Bacillales</taxon>
        <taxon>Paenibacillaceae</taxon>
        <taxon>Paenibacillus</taxon>
    </lineage>
</organism>
<dbReference type="AlphaFoldDB" id="A0A1E3L5P0"/>